<dbReference type="Proteomes" id="UP000792457">
    <property type="component" value="Unassembled WGS sequence"/>
</dbReference>
<proteinExistence type="predicted"/>
<dbReference type="AlphaFoldDB" id="A0A8K0P8C1"/>
<accession>A0A8K0P8C1</accession>
<reference evidence="2" key="1">
    <citation type="submission" date="2013-04" db="EMBL/GenBank/DDBJ databases">
        <authorList>
            <person name="Qu J."/>
            <person name="Murali S.C."/>
            <person name="Bandaranaike D."/>
            <person name="Bellair M."/>
            <person name="Blankenburg K."/>
            <person name="Chao H."/>
            <person name="Dinh H."/>
            <person name="Doddapaneni H."/>
            <person name="Downs B."/>
            <person name="Dugan-Rocha S."/>
            <person name="Elkadiri S."/>
            <person name="Gnanaolivu R.D."/>
            <person name="Hernandez B."/>
            <person name="Javaid M."/>
            <person name="Jayaseelan J.C."/>
            <person name="Lee S."/>
            <person name="Li M."/>
            <person name="Ming W."/>
            <person name="Munidasa M."/>
            <person name="Muniz J."/>
            <person name="Nguyen L."/>
            <person name="Ongeri F."/>
            <person name="Osuji N."/>
            <person name="Pu L.-L."/>
            <person name="Puazo M."/>
            <person name="Qu C."/>
            <person name="Quiroz J."/>
            <person name="Raj R."/>
            <person name="Weissenberger G."/>
            <person name="Xin Y."/>
            <person name="Zou X."/>
            <person name="Han Y."/>
            <person name="Richards S."/>
            <person name="Worley K."/>
            <person name="Muzny D."/>
            <person name="Gibbs R."/>
        </authorList>
    </citation>
    <scope>NUCLEOTIDE SEQUENCE</scope>
    <source>
        <strain evidence="2">Sampled in the wild</strain>
    </source>
</reference>
<sequence length="361" mass="41432">MNDKNTLKEIDSLFHLRIKIEDFIRPKQPVQCMKCQNIGHTKNFCHLTPNCIKCGGPHSTTDCKKAKEDDPRCYNCHQTHPANYRRCPAFTPAIQSLHKKTRLQENVIPEPFNFQSLPTTSNRNALINPKPIHPDPQQPIPSTNQPSNSSTSELVTWTLNIIPEIQNLKTNIKDYTTLTSTHLTNNFTYTTKKLVRKEVYRVRNERWNKKVDSLSFENHSLWKMTKSLTSSNTHPTPLLHNNTYFSDPLTKANLHANYLGEVMSAPLISQTKDKHIINHNQALDLQPIDKPDLIEPTEIKMHISSLHNRKAPGIDQITNHTLKITSSIPHLLFLLANLFNACLFSSYFPQKWKLGLESYMG</sequence>
<evidence type="ECO:0000256" key="1">
    <source>
        <dbReference type="SAM" id="MobiDB-lite"/>
    </source>
</evidence>
<organism evidence="2 3">
    <name type="scientific">Ladona fulva</name>
    <name type="common">Scarce chaser dragonfly</name>
    <name type="synonym">Libellula fulva</name>
    <dbReference type="NCBI Taxonomy" id="123851"/>
    <lineage>
        <taxon>Eukaryota</taxon>
        <taxon>Metazoa</taxon>
        <taxon>Ecdysozoa</taxon>
        <taxon>Arthropoda</taxon>
        <taxon>Hexapoda</taxon>
        <taxon>Insecta</taxon>
        <taxon>Pterygota</taxon>
        <taxon>Palaeoptera</taxon>
        <taxon>Odonata</taxon>
        <taxon>Epiprocta</taxon>
        <taxon>Anisoptera</taxon>
        <taxon>Libelluloidea</taxon>
        <taxon>Libellulidae</taxon>
        <taxon>Ladona</taxon>
    </lineage>
</organism>
<feature type="region of interest" description="Disordered" evidence="1">
    <location>
        <begin position="114"/>
        <end position="149"/>
    </location>
</feature>
<comment type="caution">
    <text evidence="2">The sequence shown here is derived from an EMBL/GenBank/DDBJ whole genome shotgun (WGS) entry which is preliminary data.</text>
</comment>
<feature type="compositionally biased region" description="Polar residues" evidence="1">
    <location>
        <begin position="114"/>
        <end position="125"/>
    </location>
</feature>
<dbReference type="OrthoDB" id="10035396at2759"/>
<dbReference type="EMBL" id="KZ309088">
    <property type="protein sequence ID" value="KAG8236872.1"/>
    <property type="molecule type" value="Genomic_DNA"/>
</dbReference>
<reference evidence="2" key="2">
    <citation type="submission" date="2017-10" db="EMBL/GenBank/DDBJ databases">
        <title>Ladona fulva Genome sequencing and assembly.</title>
        <authorList>
            <person name="Murali S."/>
            <person name="Richards S."/>
            <person name="Bandaranaike D."/>
            <person name="Bellair M."/>
            <person name="Blankenburg K."/>
            <person name="Chao H."/>
            <person name="Dinh H."/>
            <person name="Doddapaneni H."/>
            <person name="Dugan-Rocha S."/>
            <person name="Elkadiri S."/>
            <person name="Gnanaolivu R."/>
            <person name="Hernandez B."/>
            <person name="Skinner E."/>
            <person name="Javaid M."/>
            <person name="Lee S."/>
            <person name="Li M."/>
            <person name="Ming W."/>
            <person name="Munidasa M."/>
            <person name="Muniz J."/>
            <person name="Nguyen L."/>
            <person name="Hughes D."/>
            <person name="Osuji N."/>
            <person name="Pu L.-L."/>
            <person name="Puazo M."/>
            <person name="Qu C."/>
            <person name="Quiroz J."/>
            <person name="Raj R."/>
            <person name="Weissenberger G."/>
            <person name="Xin Y."/>
            <person name="Zou X."/>
            <person name="Han Y."/>
            <person name="Worley K."/>
            <person name="Muzny D."/>
            <person name="Gibbs R."/>
        </authorList>
    </citation>
    <scope>NUCLEOTIDE SEQUENCE</scope>
    <source>
        <strain evidence="2">Sampled in the wild</strain>
    </source>
</reference>
<evidence type="ECO:0008006" key="4">
    <source>
        <dbReference type="Google" id="ProtNLM"/>
    </source>
</evidence>
<evidence type="ECO:0000313" key="2">
    <source>
        <dbReference type="EMBL" id="KAG8236872.1"/>
    </source>
</evidence>
<protein>
    <recommendedName>
        <fullName evidence="4">Pre-C2HC domain-containing protein</fullName>
    </recommendedName>
</protein>
<keyword evidence="3" id="KW-1185">Reference proteome</keyword>
<gene>
    <name evidence="2" type="ORF">J437_LFUL017076</name>
</gene>
<name>A0A8K0P8C1_LADFU</name>
<feature type="compositionally biased region" description="Low complexity" evidence="1">
    <location>
        <begin position="140"/>
        <end position="149"/>
    </location>
</feature>
<evidence type="ECO:0000313" key="3">
    <source>
        <dbReference type="Proteomes" id="UP000792457"/>
    </source>
</evidence>